<sequence length="461" mass="49007">MKSIGLVMLLGSILGIASCSKNSDNPSIPETKTETLPNSIITDRTLETGTNYLIDGQLYVKNNAVLTIPAGTTISFVKHDEPSSKGTMVITQGAKLVVNGTSNNPVVFTSAEVNKAPGDWGAVIILGKAPVNIGTGNVEGLAVSADTKYGGSISDDNSGTIKYLRLEYCGGINPDAEEEWAIDKASGLSLHSVGSATTIDYVMVAHSRDDGFQFVGGTVNATHLVAYNNGDDDFDFDYGFTGKMQYIISYRTELASEHALRANGLESYNDAVPTANAPLTRPIISNMTIIGPQGSETTKTSLNQGVYIRKGTRFVFQNSIIAEYPQGGLMTCPRTRPPLLNNKGSEFKHNLVQSDNADRAFSYDTGSDPAGFTGIIADPGTRDFALNNVNQNGLIEVSGDLKLANMYGANGPDLTLQASSPAMTGANFDGPNFTGFFTVVTYRGAVGTTNWASPSNWAVWK</sequence>
<dbReference type="STRING" id="929556.Solca_1509"/>
<keyword evidence="2" id="KW-1185">Reference proteome</keyword>
<dbReference type="EMBL" id="CP003349">
    <property type="protein sequence ID" value="AFD06584.1"/>
    <property type="molecule type" value="Genomic_DNA"/>
</dbReference>
<dbReference type="eggNOG" id="COG5492">
    <property type="taxonomic scope" value="Bacteria"/>
</dbReference>
<proteinExistence type="predicted"/>
<evidence type="ECO:0000313" key="2">
    <source>
        <dbReference type="Proteomes" id="UP000007590"/>
    </source>
</evidence>
<dbReference type="PANTHER" id="PTHR41339:SF1">
    <property type="entry name" value="SECRETED PROTEIN"/>
    <property type="match status" value="1"/>
</dbReference>
<accession>H8KQG8</accession>
<dbReference type="HOGENOM" id="CLU_034925_0_0_10"/>
<evidence type="ECO:0000313" key="1">
    <source>
        <dbReference type="EMBL" id="AFD06584.1"/>
    </source>
</evidence>
<name>H8KQG8_SOLCM</name>
<dbReference type="PROSITE" id="PS51257">
    <property type="entry name" value="PROKAR_LIPOPROTEIN"/>
    <property type="match status" value="1"/>
</dbReference>
<dbReference type="PANTHER" id="PTHR41339">
    <property type="entry name" value="LIPL48"/>
    <property type="match status" value="1"/>
</dbReference>
<dbReference type="KEGG" id="scn:Solca_1509"/>
<dbReference type="RefSeq" id="WP_014679811.1">
    <property type="nucleotide sequence ID" value="NC_017770.1"/>
</dbReference>
<reference evidence="1" key="1">
    <citation type="submission" date="2012-02" db="EMBL/GenBank/DDBJ databases">
        <title>The complete genome of Solitalea canadensis DSM 3403.</title>
        <authorList>
            <consortium name="US DOE Joint Genome Institute (JGI-PGF)"/>
            <person name="Lucas S."/>
            <person name="Copeland A."/>
            <person name="Lapidus A."/>
            <person name="Glavina del Rio T."/>
            <person name="Dalin E."/>
            <person name="Tice H."/>
            <person name="Bruce D."/>
            <person name="Goodwin L."/>
            <person name="Pitluck S."/>
            <person name="Peters L."/>
            <person name="Ovchinnikova G."/>
            <person name="Lu M."/>
            <person name="Kyrpides N."/>
            <person name="Mavromatis K."/>
            <person name="Ivanova N."/>
            <person name="Brettin T."/>
            <person name="Detter J.C."/>
            <person name="Han C."/>
            <person name="Larimer F."/>
            <person name="Land M."/>
            <person name="Hauser L."/>
            <person name="Markowitz V."/>
            <person name="Cheng J.-F."/>
            <person name="Hugenholtz P."/>
            <person name="Woyke T."/>
            <person name="Wu D."/>
            <person name="Spring S."/>
            <person name="Schroeder M."/>
            <person name="Kopitz M."/>
            <person name="Brambilla E."/>
            <person name="Klenk H.-P."/>
            <person name="Eisen J.A."/>
        </authorList>
    </citation>
    <scope>NUCLEOTIDE SEQUENCE</scope>
    <source>
        <strain evidence="1">DSM 3403</strain>
    </source>
</reference>
<evidence type="ECO:0008006" key="3">
    <source>
        <dbReference type="Google" id="ProtNLM"/>
    </source>
</evidence>
<organism evidence="1 2">
    <name type="scientific">Solitalea canadensis (strain ATCC 29591 / DSM 3403 / JCM 21819 / LMG 8368 / NBRC 15130 / NCIMB 12057 / USAM 9D)</name>
    <name type="common">Flexibacter canadensis</name>
    <dbReference type="NCBI Taxonomy" id="929556"/>
    <lineage>
        <taxon>Bacteria</taxon>
        <taxon>Pseudomonadati</taxon>
        <taxon>Bacteroidota</taxon>
        <taxon>Sphingobacteriia</taxon>
        <taxon>Sphingobacteriales</taxon>
        <taxon>Sphingobacteriaceae</taxon>
        <taxon>Solitalea</taxon>
    </lineage>
</organism>
<protein>
    <recommendedName>
        <fullName evidence="3">T9SS C-terminal target domain-containing protein</fullName>
    </recommendedName>
</protein>
<dbReference type="Proteomes" id="UP000007590">
    <property type="component" value="Chromosome"/>
</dbReference>
<dbReference type="OrthoDB" id="1521716at2"/>
<dbReference type="AlphaFoldDB" id="H8KQG8"/>
<gene>
    <name evidence="1" type="ordered locus">Solca_1509</name>
</gene>